<sequence>MTATLSTIQHSAKAQLAQSPLLQNNLPAGIALQQLLAQCYPATPYQPYNQRPDLITNLQKLPTQLGCSTNDLARLLILKLIAEFSIARLPLVLSGDISQNYQRSIQRIFQLWGFESAAARQQINDKFIKDIGLLAGSLLPCAERVVEPYSAIQRSLVYSNGAAQGWRFIRALVAASGNKPLCRLHVHLAEIDSLTATGWRLTCQQLAELLLLNPQLKGVVGASWFYDPALSKVSPKLAFISELLSEIQASWFFSHTETAQSGALIRSSKRQQAFANGQYQPRNYVIFITRKQLLSWHKRQML</sequence>
<evidence type="ECO:0000313" key="1">
    <source>
        <dbReference type="EMBL" id="KKO46887.1"/>
    </source>
</evidence>
<dbReference type="Proteomes" id="UP000034228">
    <property type="component" value="Unassembled WGS sequence"/>
</dbReference>
<dbReference type="OrthoDB" id="7199621at2"/>
<protein>
    <submittedName>
        <fullName evidence="1">Uncharacterized protein</fullName>
    </submittedName>
</protein>
<reference evidence="1 2" key="1">
    <citation type="submission" date="2015-03" db="EMBL/GenBank/DDBJ databases">
        <title>Draft genome sequences of two protease-producing strains of Arsukibacterium isolated from two cold and alkaline environments.</title>
        <authorList>
            <person name="Lylloff J.E."/>
            <person name="Skov L.B."/>
            <person name="Jepsen M."/>
            <person name="Hallin P.F."/>
            <person name="Sorensen S.J."/>
            <person name="Stougaard P."/>
            <person name="Glaring M.A."/>
        </authorList>
    </citation>
    <scope>NUCLEOTIDE SEQUENCE [LARGE SCALE GENOMIC DNA]</scope>
    <source>
        <strain evidence="1 2">GCM72</strain>
    </source>
</reference>
<evidence type="ECO:0000313" key="2">
    <source>
        <dbReference type="Proteomes" id="UP000034228"/>
    </source>
</evidence>
<proteinExistence type="predicted"/>
<dbReference type="EMBL" id="LAHO01000002">
    <property type="protein sequence ID" value="KKO46887.1"/>
    <property type="molecule type" value="Genomic_DNA"/>
</dbReference>
<keyword evidence="2" id="KW-1185">Reference proteome</keyword>
<organism evidence="1 2">
    <name type="scientific">Arsukibacterium ikkense</name>
    <dbReference type="NCBI Taxonomy" id="336831"/>
    <lineage>
        <taxon>Bacteria</taxon>
        <taxon>Pseudomonadati</taxon>
        <taxon>Pseudomonadota</taxon>
        <taxon>Gammaproteobacteria</taxon>
        <taxon>Chromatiales</taxon>
        <taxon>Chromatiaceae</taxon>
        <taxon>Arsukibacterium</taxon>
    </lineage>
</organism>
<accession>A0A0M2V7Q6</accession>
<dbReference type="STRING" id="336831.WG68_02815"/>
<dbReference type="AlphaFoldDB" id="A0A0M2V7Q6"/>
<name>A0A0M2V7Q6_9GAMM</name>
<dbReference type="RefSeq" id="WP_046556134.1">
    <property type="nucleotide sequence ID" value="NZ_LAHO01000002.1"/>
</dbReference>
<gene>
    <name evidence="1" type="ORF">WG68_02815</name>
</gene>
<comment type="caution">
    <text evidence="1">The sequence shown here is derived from an EMBL/GenBank/DDBJ whole genome shotgun (WGS) entry which is preliminary data.</text>
</comment>